<dbReference type="OrthoDB" id="5818301at2759"/>
<keyword evidence="4" id="KW-1185">Reference proteome</keyword>
<feature type="region of interest" description="Disordered" evidence="1">
    <location>
        <begin position="252"/>
        <end position="280"/>
    </location>
</feature>
<comment type="caution">
    <text evidence="3">The sequence shown here is derived from an EMBL/GenBank/DDBJ whole genome shotgun (WGS) entry which is preliminary data.</text>
</comment>
<feature type="compositionally biased region" description="Basic residues" evidence="1">
    <location>
        <begin position="267"/>
        <end position="280"/>
    </location>
</feature>
<keyword evidence="2" id="KW-0472">Membrane</keyword>
<evidence type="ECO:0000313" key="3">
    <source>
        <dbReference type="EMBL" id="CAD5229099.1"/>
    </source>
</evidence>
<dbReference type="Proteomes" id="UP000783686">
    <property type="component" value="Unassembled WGS sequence"/>
</dbReference>
<dbReference type="AlphaFoldDB" id="A0A811LLW6"/>
<evidence type="ECO:0000256" key="1">
    <source>
        <dbReference type="SAM" id="MobiDB-lite"/>
    </source>
</evidence>
<sequence>MYKFVTVATPTTEETASPSPPFNPNGRRYKLCCCHVKTFTVTFSIVEIFVICFLLIAVLPDISARLCNIVLDSELEQVIDDNYTISFTFDNITINSLFDLEGFQDAGCKINGFWFAWALIQLLTVNLTFYGCKNVRWKFLIPHLFFRLMCTLLLLFLLTLLIFSVVTYDDETAYNVFLIFLNVIGLLFVGLLVFVQVRCAEMLKKSADSGYSVTSTSNFAPPTISLSDRRQPDNAIVNREAKIDSIHQLNVISEEESPTPDEVPSLTHKKLPPLRHTYKP</sequence>
<feature type="transmembrane region" description="Helical" evidence="2">
    <location>
        <begin position="144"/>
        <end position="166"/>
    </location>
</feature>
<feature type="transmembrane region" description="Helical" evidence="2">
    <location>
        <begin position="172"/>
        <end position="195"/>
    </location>
</feature>
<keyword evidence="2" id="KW-0812">Transmembrane</keyword>
<gene>
    <name evidence="3" type="ORF">BOKJ2_LOCUS13158</name>
</gene>
<name>A0A811LLW6_9BILA</name>
<feature type="transmembrane region" description="Helical" evidence="2">
    <location>
        <begin position="113"/>
        <end position="132"/>
    </location>
</feature>
<feature type="compositionally biased region" description="Low complexity" evidence="1">
    <location>
        <begin position="1"/>
        <end position="17"/>
    </location>
</feature>
<accession>A0A811LLW6</accession>
<reference evidence="3" key="1">
    <citation type="submission" date="2020-09" db="EMBL/GenBank/DDBJ databases">
        <authorList>
            <person name="Kikuchi T."/>
        </authorList>
    </citation>
    <scope>NUCLEOTIDE SEQUENCE</scope>
    <source>
        <strain evidence="3">SH1</strain>
    </source>
</reference>
<evidence type="ECO:0000256" key="2">
    <source>
        <dbReference type="SAM" id="Phobius"/>
    </source>
</evidence>
<evidence type="ECO:0000313" key="4">
    <source>
        <dbReference type="Proteomes" id="UP000614601"/>
    </source>
</evidence>
<dbReference type="EMBL" id="CAJFCW020000006">
    <property type="protein sequence ID" value="CAG9125768.1"/>
    <property type="molecule type" value="Genomic_DNA"/>
</dbReference>
<dbReference type="Proteomes" id="UP000614601">
    <property type="component" value="Unassembled WGS sequence"/>
</dbReference>
<keyword evidence="2" id="KW-1133">Transmembrane helix</keyword>
<feature type="region of interest" description="Disordered" evidence="1">
    <location>
        <begin position="1"/>
        <end position="20"/>
    </location>
</feature>
<dbReference type="EMBL" id="CAJFDH010000006">
    <property type="protein sequence ID" value="CAD5229099.1"/>
    <property type="molecule type" value="Genomic_DNA"/>
</dbReference>
<feature type="transmembrane region" description="Helical" evidence="2">
    <location>
        <begin position="38"/>
        <end position="59"/>
    </location>
</feature>
<proteinExistence type="predicted"/>
<protein>
    <submittedName>
        <fullName evidence="3">Uncharacterized protein</fullName>
    </submittedName>
</protein>
<organism evidence="3 4">
    <name type="scientific">Bursaphelenchus okinawaensis</name>
    <dbReference type="NCBI Taxonomy" id="465554"/>
    <lineage>
        <taxon>Eukaryota</taxon>
        <taxon>Metazoa</taxon>
        <taxon>Ecdysozoa</taxon>
        <taxon>Nematoda</taxon>
        <taxon>Chromadorea</taxon>
        <taxon>Rhabditida</taxon>
        <taxon>Tylenchina</taxon>
        <taxon>Tylenchomorpha</taxon>
        <taxon>Aphelenchoidea</taxon>
        <taxon>Aphelenchoididae</taxon>
        <taxon>Bursaphelenchus</taxon>
    </lineage>
</organism>